<keyword evidence="9" id="KW-0406">Ion transport</keyword>
<keyword evidence="10 15" id="KW-0798">TonB box</keyword>
<keyword evidence="12 17" id="KW-0675">Receptor</keyword>
<feature type="domain" description="Secretin/TonB short N-terminal" evidence="16">
    <location>
        <begin position="62"/>
        <end position="113"/>
    </location>
</feature>
<dbReference type="InterPro" id="IPR000531">
    <property type="entry name" value="Beta-barrel_TonB"/>
</dbReference>
<evidence type="ECO:0000256" key="4">
    <source>
        <dbReference type="ARBA" id="ARBA00022452"/>
    </source>
</evidence>
<dbReference type="SUPFAM" id="SSF56935">
    <property type="entry name" value="Porins"/>
    <property type="match status" value="1"/>
</dbReference>
<evidence type="ECO:0000256" key="3">
    <source>
        <dbReference type="ARBA" id="ARBA00022448"/>
    </source>
</evidence>
<dbReference type="FunFam" id="2.170.130.10:FF:000010">
    <property type="entry name" value="Ferripyoverdine receptor"/>
    <property type="match status" value="1"/>
</dbReference>
<dbReference type="EMBL" id="AP013068">
    <property type="protein sequence ID" value="BAN49825.1"/>
    <property type="molecule type" value="Genomic_DNA"/>
</dbReference>
<dbReference type="PATRIC" id="fig|1245471.3.peg.4135"/>
<dbReference type="CDD" id="cd01347">
    <property type="entry name" value="ligand_gated_channel"/>
    <property type="match status" value="1"/>
</dbReference>
<dbReference type="InterPro" id="IPR037066">
    <property type="entry name" value="Plug_dom_sf"/>
</dbReference>
<evidence type="ECO:0000256" key="2">
    <source>
        <dbReference type="ARBA" id="ARBA00009810"/>
    </source>
</evidence>
<evidence type="ECO:0000313" key="18">
    <source>
        <dbReference type="Proteomes" id="UP000015503"/>
    </source>
</evidence>
<evidence type="ECO:0000256" key="7">
    <source>
        <dbReference type="ARBA" id="ARBA00022729"/>
    </source>
</evidence>
<comment type="similarity">
    <text evidence="2 14 15">Belongs to the TonB-dependent receptor family.</text>
</comment>
<evidence type="ECO:0000256" key="10">
    <source>
        <dbReference type="ARBA" id="ARBA00023077"/>
    </source>
</evidence>
<keyword evidence="3 14" id="KW-0813">Transport</keyword>
<comment type="subcellular location">
    <subcellularLocation>
        <location evidence="1 14">Cell outer membrane</location>
        <topology evidence="1 14">Multi-pass membrane protein</topology>
    </subcellularLocation>
</comment>
<dbReference type="Gene3D" id="2.170.130.10">
    <property type="entry name" value="TonB-dependent receptor, plug domain"/>
    <property type="match status" value="1"/>
</dbReference>
<gene>
    <name evidence="17" type="ORF">PCA10_40930</name>
</gene>
<dbReference type="OrthoDB" id="8663017at2"/>
<keyword evidence="4 14" id="KW-1134">Transmembrane beta strand</keyword>
<evidence type="ECO:0000256" key="14">
    <source>
        <dbReference type="PROSITE-ProRule" id="PRU01360"/>
    </source>
</evidence>
<dbReference type="HOGENOM" id="CLU_008287_9_3_6"/>
<dbReference type="PANTHER" id="PTHR32552">
    <property type="entry name" value="FERRICHROME IRON RECEPTOR-RELATED"/>
    <property type="match status" value="1"/>
</dbReference>
<dbReference type="NCBIfam" id="TIGR01783">
    <property type="entry name" value="TonB-siderophor"/>
    <property type="match status" value="1"/>
</dbReference>
<evidence type="ECO:0000259" key="16">
    <source>
        <dbReference type="SMART" id="SM00965"/>
    </source>
</evidence>
<dbReference type="KEGG" id="pre:PCA10_40930"/>
<dbReference type="GO" id="GO:0015344">
    <property type="term" value="F:siderophore uptake transmembrane transporter activity"/>
    <property type="evidence" value="ECO:0007669"/>
    <property type="project" value="TreeGrafter"/>
</dbReference>
<keyword evidence="13 14" id="KW-0998">Cell outer membrane</keyword>
<dbReference type="eggNOG" id="COG4773">
    <property type="taxonomic scope" value="Bacteria"/>
</dbReference>
<evidence type="ECO:0000256" key="12">
    <source>
        <dbReference type="ARBA" id="ARBA00023170"/>
    </source>
</evidence>
<dbReference type="InterPro" id="IPR039426">
    <property type="entry name" value="TonB-dep_rcpt-like"/>
</dbReference>
<sequence length="801" mass="87374">MSPRFNRLTARPLALAIGLALGTVSTLAGNLALAAEQQLPSFDIPAGPLASQLNLFAAQTGLYLAGNGALTAGKTSQPLHGSYSQDQALQILLGGSGLVAVPMGGGHYELQEAPEAGSALELTTLSISGKAPGSITEGTGSYTTYASSSSTRLNLTPRETPQAVTVLTRQRILDQRLTNLTDAMEATSGITVVRNGLGADSDSYWSRGFQINNFEVDGVPTSPRLDNYTQSTAIYDRIEVVRGATGLISGMGNPAATVNLIRKRPTFEPQVSLSAEAGSWDRYGTGVDVSGRLNDSGNVRGRLVLDYKDQKAWIDRFEQQTGLVYGITEFDLSEYTLLTLGFSYLKTNTDSPMRGGFPLYFSNGQKTNMSRSANTAPDWSFYDHEQSNVFASIEQQFDNGWSGKVEVGHTENEYDAVVTYLSGDIDQATGAGGVLMPTKWAGAPTQDNLDAYATGPFQLLGREHELITGVTLSRLREMDNPDYGGWLGSWSTPPYDGTIDSIFNWNGSANVPTFNKVGESSVKEDQYAAYLTTRLHLTDSTSLILGSRVVDWKRTNESLTYPDTRSKVKEKESGVTIPYAGVVQDLDENWAVYASYTKIFNPQGFWVRDADNGTLPPEEGTGYEVGLKGSFFEERLNSSLSLYKTEQENLAIWDGIAYASEESATSKGVELELNGELQEGWQIAAGYAYNVTEGADGDRIRTFVPRHSAKAFTTYRLPGDLDKLTVGGGFNWQSKYGDDLRYYTQDSYAVFNLMARYDISENLTATVNLDNLFDKEYFSSANTTGMYGAPRNVMTTLRYSY</sequence>
<dbReference type="InterPro" id="IPR036942">
    <property type="entry name" value="Beta-barrel_TonB_sf"/>
</dbReference>
<evidence type="ECO:0000256" key="5">
    <source>
        <dbReference type="ARBA" id="ARBA00022496"/>
    </source>
</evidence>
<dbReference type="InterPro" id="IPR012910">
    <property type="entry name" value="Plug_dom"/>
</dbReference>
<keyword evidence="11 14" id="KW-0472">Membrane</keyword>
<evidence type="ECO:0000256" key="6">
    <source>
        <dbReference type="ARBA" id="ARBA00022692"/>
    </source>
</evidence>
<name>S6ALX3_METRE</name>
<dbReference type="GO" id="GO:0015891">
    <property type="term" value="P:siderophore transport"/>
    <property type="evidence" value="ECO:0007669"/>
    <property type="project" value="InterPro"/>
</dbReference>
<reference evidence="17 18" key="1">
    <citation type="journal article" date="2013" name="Genome Announc.">
        <title>Complete Genome Sequence of the Carbazole Degrader Pseudomonas resinovorans Strain CA10 (NBRC 106553).</title>
        <authorList>
            <person name="Shintani M."/>
            <person name="Hosoyama A."/>
            <person name="Ohji S."/>
            <person name="Tsuchikane K."/>
            <person name="Takarada H."/>
            <person name="Yamazoe A."/>
            <person name="Fujita N."/>
            <person name="Nojiri H."/>
        </authorList>
    </citation>
    <scope>NUCLEOTIDE SEQUENCE [LARGE SCALE GENOMIC DNA]</scope>
    <source>
        <strain evidence="17 18">NBRC 106553</strain>
    </source>
</reference>
<dbReference type="Gene3D" id="2.40.170.20">
    <property type="entry name" value="TonB-dependent receptor, beta-barrel domain"/>
    <property type="match status" value="1"/>
</dbReference>
<protein>
    <submittedName>
        <fullName evidence="17">Putative TonB-dependent siderophore receptor</fullName>
    </submittedName>
</protein>
<keyword evidence="5" id="KW-0410">Iron transport</keyword>
<dbReference type="GO" id="GO:0038023">
    <property type="term" value="F:signaling receptor activity"/>
    <property type="evidence" value="ECO:0007669"/>
    <property type="project" value="InterPro"/>
</dbReference>
<keyword evidence="7" id="KW-0732">Signal</keyword>
<dbReference type="Pfam" id="PF07715">
    <property type="entry name" value="Plug"/>
    <property type="match status" value="1"/>
</dbReference>
<organism evidence="17 18">
    <name type="scientific">Metapseudomonas resinovorans NBRC 106553</name>
    <dbReference type="NCBI Taxonomy" id="1245471"/>
    <lineage>
        <taxon>Bacteria</taxon>
        <taxon>Pseudomonadati</taxon>
        <taxon>Pseudomonadota</taxon>
        <taxon>Gammaproteobacteria</taxon>
        <taxon>Pseudomonadales</taxon>
        <taxon>Pseudomonadaceae</taxon>
        <taxon>Metapseudomonas</taxon>
    </lineage>
</organism>
<dbReference type="STRING" id="1245471.PCA10_40930"/>
<evidence type="ECO:0000256" key="9">
    <source>
        <dbReference type="ARBA" id="ARBA00023065"/>
    </source>
</evidence>
<dbReference type="InterPro" id="IPR011662">
    <property type="entry name" value="Secretin/TonB_short_N"/>
</dbReference>
<dbReference type="GO" id="GO:0009279">
    <property type="term" value="C:cell outer membrane"/>
    <property type="evidence" value="ECO:0007669"/>
    <property type="project" value="UniProtKB-SubCell"/>
</dbReference>
<dbReference type="RefSeq" id="WP_016493959.1">
    <property type="nucleotide sequence ID" value="NC_021499.1"/>
</dbReference>
<dbReference type="PROSITE" id="PS52016">
    <property type="entry name" value="TONB_DEPENDENT_REC_3"/>
    <property type="match status" value="1"/>
</dbReference>
<proteinExistence type="inferred from homology"/>
<dbReference type="InterPro" id="IPR010105">
    <property type="entry name" value="TonB_sidphr_rcpt"/>
</dbReference>
<dbReference type="SMART" id="SM00965">
    <property type="entry name" value="STN"/>
    <property type="match status" value="1"/>
</dbReference>
<keyword evidence="18" id="KW-1185">Reference proteome</keyword>
<dbReference type="Pfam" id="PF00593">
    <property type="entry name" value="TonB_dep_Rec_b-barrel"/>
    <property type="match status" value="1"/>
</dbReference>
<evidence type="ECO:0000256" key="13">
    <source>
        <dbReference type="ARBA" id="ARBA00023237"/>
    </source>
</evidence>
<evidence type="ECO:0000313" key="17">
    <source>
        <dbReference type="EMBL" id="BAN49825.1"/>
    </source>
</evidence>
<evidence type="ECO:0000256" key="11">
    <source>
        <dbReference type="ARBA" id="ARBA00023136"/>
    </source>
</evidence>
<evidence type="ECO:0000256" key="1">
    <source>
        <dbReference type="ARBA" id="ARBA00004571"/>
    </source>
</evidence>
<evidence type="ECO:0000256" key="15">
    <source>
        <dbReference type="RuleBase" id="RU003357"/>
    </source>
</evidence>
<keyword evidence="6 14" id="KW-0812">Transmembrane</keyword>
<evidence type="ECO:0000256" key="8">
    <source>
        <dbReference type="ARBA" id="ARBA00023004"/>
    </source>
</evidence>
<dbReference type="Proteomes" id="UP000015503">
    <property type="component" value="Chromosome"/>
</dbReference>
<dbReference type="PANTHER" id="PTHR32552:SF74">
    <property type="entry name" value="HYDROXAMATE SIDEROPHORE RECEPTOR FHUE"/>
    <property type="match status" value="1"/>
</dbReference>
<keyword evidence="8" id="KW-0408">Iron</keyword>
<dbReference type="Gene3D" id="3.55.50.30">
    <property type="match status" value="1"/>
</dbReference>
<dbReference type="AlphaFoldDB" id="S6ALX3"/>
<accession>S6ALX3</accession>